<dbReference type="PANTHER" id="PTHR47637">
    <property type="entry name" value="CHAPERONE SURA"/>
    <property type="match status" value="1"/>
</dbReference>
<reference evidence="3 4" key="1">
    <citation type="submission" date="2016-10" db="EMBL/GenBank/DDBJ databases">
        <authorList>
            <person name="de Groot N.N."/>
        </authorList>
    </citation>
    <scope>NUCLEOTIDE SEQUENCE [LARGE SCALE GENOMIC DNA]</scope>
    <source>
        <strain evidence="3 4">DSM 21001</strain>
    </source>
</reference>
<feature type="signal peptide" evidence="2">
    <location>
        <begin position="1"/>
        <end position="21"/>
    </location>
</feature>
<accession>A0A1I6M7E6</accession>
<sequence>MTKHVLIRVAMLAILAEACVAQVPANKSVRPVTPAQAGQTIDRVIAIVNGDLILESDVDEEKRFAAFQPFSTGGKDFTREKAVERLINRTLILQQSRLQTIGGVKDEAVAAQIQTLRKDIPACKQYHCETDEGWKKFVADQGFTETELQQRWKQRMEVLSYIENRFRMGIRVTPEEISDYYKKDLLPQYAKAKAVAPPLDELSDRIQEILLQQQVSKLLQDWLTSLRVQGTVQILKPGEVAP</sequence>
<evidence type="ECO:0008006" key="5">
    <source>
        <dbReference type="Google" id="ProtNLM"/>
    </source>
</evidence>
<evidence type="ECO:0000256" key="2">
    <source>
        <dbReference type="SAM" id="SignalP"/>
    </source>
</evidence>
<evidence type="ECO:0000256" key="1">
    <source>
        <dbReference type="ARBA" id="ARBA00022729"/>
    </source>
</evidence>
<feature type="chain" id="PRO_5011505187" description="SurA N-terminal domain-containing protein" evidence="2">
    <location>
        <begin position="22"/>
        <end position="242"/>
    </location>
</feature>
<dbReference type="AlphaFoldDB" id="A0A1I6M7E6"/>
<dbReference type="InterPro" id="IPR050280">
    <property type="entry name" value="OMP_Chaperone_SurA"/>
</dbReference>
<evidence type="ECO:0000313" key="3">
    <source>
        <dbReference type="EMBL" id="SFS11538.1"/>
    </source>
</evidence>
<organism evidence="3 4">
    <name type="scientific">Granulicella pectinivorans</name>
    <dbReference type="NCBI Taxonomy" id="474950"/>
    <lineage>
        <taxon>Bacteria</taxon>
        <taxon>Pseudomonadati</taxon>
        <taxon>Acidobacteriota</taxon>
        <taxon>Terriglobia</taxon>
        <taxon>Terriglobales</taxon>
        <taxon>Acidobacteriaceae</taxon>
        <taxon>Granulicella</taxon>
    </lineage>
</organism>
<dbReference type="Proteomes" id="UP000199024">
    <property type="component" value="Unassembled WGS sequence"/>
</dbReference>
<dbReference type="InterPro" id="IPR027304">
    <property type="entry name" value="Trigger_fact/SurA_dom_sf"/>
</dbReference>
<dbReference type="EMBL" id="FOZL01000001">
    <property type="protein sequence ID" value="SFS11538.1"/>
    <property type="molecule type" value="Genomic_DNA"/>
</dbReference>
<name>A0A1I6M7E6_9BACT</name>
<dbReference type="OrthoDB" id="117954at2"/>
<protein>
    <recommendedName>
        <fullName evidence="5">SurA N-terminal domain-containing protein</fullName>
    </recommendedName>
</protein>
<dbReference type="RefSeq" id="WP_141223862.1">
    <property type="nucleotide sequence ID" value="NZ_FOZL01000001.1"/>
</dbReference>
<keyword evidence="1 2" id="KW-0732">Signal</keyword>
<dbReference type="PANTHER" id="PTHR47637:SF1">
    <property type="entry name" value="CHAPERONE SURA"/>
    <property type="match status" value="1"/>
</dbReference>
<dbReference type="Gene3D" id="1.10.4030.10">
    <property type="entry name" value="Porin chaperone SurA, peptide-binding domain"/>
    <property type="match status" value="1"/>
</dbReference>
<dbReference type="SUPFAM" id="SSF109998">
    <property type="entry name" value="Triger factor/SurA peptide-binding domain-like"/>
    <property type="match status" value="1"/>
</dbReference>
<gene>
    <name evidence="3" type="ORF">SAMN05421771_1982</name>
</gene>
<keyword evidence="4" id="KW-1185">Reference proteome</keyword>
<evidence type="ECO:0000313" key="4">
    <source>
        <dbReference type="Proteomes" id="UP000199024"/>
    </source>
</evidence>
<dbReference type="STRING" id="474950.SAMN05421771_1982"/>
<proteinExistence type="predicted"/>